<evidence type="ECO:0000313" key="1">
    <source>
        <dbReference type="EMBL" id="QDU79632.1"/>
    </source>
</evidence>
<dbReference type="RefSeq" id="WP_144994392.1">
    <property type="nucleotide sequence ID" value="NZ_CP036281.1"/>
</dbReference>
<dbReference type="AlphaFoldDB" id="A0A518CK83"/>
<name>A0A518CK83_9PLAN</name>
<accession>A0A518CK83</accession>
<dbReference type="OrthoDB" id="6424161at2"/>
<gene>
    <name evidence="1" type="ORF">Pla110_13430</name>
</gene>
<organism evidence="1 2">
    <name type="scientific">Polystyrenella longa</name>
    <dbReference type="NCBI Taxonomy" id="2528007"/>
    <lineage>
        <taxon>Bacteria</taxon>
        <taxon>Pseudomonadati</taxon>
        <taxon>Planctomycetota</taxon>
        <taxon>Planctomycetia</taxon>
        <taxon>Planctomycetales</taxon>
        <taxon>Planctomycetaceae</taxon>
        <taxon>Polystyrenella</taxon>
    </lineage>
</organism>
<sequence>MSNSSEILNSAWRSEQVPLLNGILFPNGQRKVLDWDGDRLVIGAESRWDVHDLSDEMTYFTELCRTDVPNSKLVVVAGEGGLGTDGVIALVDLDADLLCWVLFMDSSNPFSHVETIDGQIVARTTLDTTWRVDLEQPGLVTVTVDIAK</sequence>
<dbReference type="Proteomes" id="UP000317178">
    <property type="component" value="Chromosome"/>
</dbReference>
<keyword evidence="2" id="KW-1185">Reference proteome</keyword>
<dbReference type="KEGG" id="plon:Pla110_13430"/>
<evidence type="ECO:0000313" key="2">
    <source>
        <dbReference type="Proteomes" id="UP000317178"/>
    </source>
</evidence>
<proteinExistence type="predicted"/>
<dbReference type="EMBL" id="CP036281">
    <property type="protein sequence ID" value="QDU79632.1"/>
    <property type="molecule type" value="Genomic_DNA"/>
</dbReference>
<reference evidence="1 2" key="1">
    <citation type="submission" date="2019-02" db="EMBL/GenBank/DDBJ databases">
        <title>Deep-cultivation of Planctomycetes and their phenomic and genomic characterization uncovers novel biology.</title>
        <authorList>
            <person name="Wiegand S."/>
            <person name="Jogler M."/>
            <person name="Boedeker C."/>
            <person name="Pinto D."/>
            <person name="Vollmers J."/>
            <person name="Rivas-Marin E."/>
            <person name="Kohn T."/>
            <person name="Peeters S.H."/>
            <person name="Heuer A."/>
            <person name="Rast P."/>
            <person name="Oberbeckmann S."/>
            <person name="Bunk B."/>
            <person name="Jeske O."/>
            <person name="Meyerdierks A."/>
            <person name="Storesund J.E."/>
            <person name="Kallscheuer N."/>
            <person name="Luecker S."/>
            <person name="Lage O.M."/>
            <person name="Pohl T."/>
            <person name="Merkel B.J."/>
            <person name="Hornburger P."/>
            <person name="Mueller R.-W."/>
            <person name="Bruemmer F."/>
            <person name="Labrenz M."/>
            <person name="Spormann A.M."/>
            <person name="Op den Camp H."/>
            <person name="Overmann J."/>
            <person name="Amann R."/>
            <person name="Jetten M.S.M."/>
            <person name="Mascher T."/>
            <person name="Medema M.H."/>
            <person name="Devos D.P."/>
            <person name="Kaster A.-K."/>
            <person name="Ovreas L."/>
            <person name="Rohde M."/>
            <person name="Galperin M.Y."/>
            <person name="Jogler C."/>
        </authorList>
    </citation>
    <scope>NUCLEOTIDE SEQUENCE [LARGE SCALE GENOMIC DNA]</scope>
    <source>
        <strain evidence="1 2">Pla110</strain>
    </source>
</reference>
<protein>
    <submittedName>
        <fullName evidence="1">Uncharacterized protein</fullName>
    </submittedName>
</protein>